<organism evidence="2 3">
    <name type="scientific">Helicobacter bilis ATCC 43879</name>
    <dbReference type="NCBI Taxonomy" id="613026"/>
    <lineage>
        <taxon>Bacteria</taxon>
        <taxon>Pseudomonadati</taxon>
        <taxon>Campylobacterota</taxon>
        <taxon>Epsilonproteobacteria</taxon>
        <taxon>Campylobacterales</taxon>
        <taxon>Helicobacteraceae</taxon>
        <taxon>Helicobacter</taxon>
    </lineage>
</organism>
<proteinExistence type="predicted"/>
<dbReference type="Proteomes" id="UP000005085">
    <property type="component" value="Unassembled WGS sequence"/>
</dbReference>
<keyword evidence="1" id="KW-0175">Coiled coil</keyword>
<comment type="caution">
    <text evidence="2">The sequence shown here is derived from an EMBL/GenBank/DDBJ whole genome shotgun (WGS) entry which is preliminary data.</text>
</comment>
<feature type="coiled-coil region" evidence="1">
    <location>
        <begin position="91"/>
        <end position="146"/>
    </location>
</feature>
<protein>
    <recommendedName>
        <fullName evidence="4">DUF3972 domain-containing protein</fullName>
    </recommendedName>
</protein>
<evidence type="ECO:0000313" key="2">
    <source>
        <dbReference type="EMBL" id="EEO23821.1"/>
    </source>
</evidence>
<evidence type="ECO:0008006" key="4">
    <source>
        <dbReference type="Google" id="ProtNLM"/>
    </source>
</evidence>
<dbReference type="EMBL" id="ACDN02000061">
    <property type="protein sequence ID" value="EEO23821.1"/>
    <property type="molecule type" value="Genomic_DNA"/>
</dbReference>
<evidence type="ECO:0000313" key="3">
    <source>
        <dbReference type="Proteomes" id="UP000005085"/>
    </source>
</evidence>
<reference evidence="2 3" key="1">
    <citation type="journal article" date="2014" name="Genome Announc.">
        <title>Draft genome sequences of six enterohepatic helicobacter species isolated from humans and one from rhesus macaques.</title>
        <authorList>
            <person name="Shen Z."/>
            <person name="Sheh A."/>
            <person name="Young S.K."/>
            <person name="Abouelliel A."/>
            <person name="Ward D.V."/>
            <person name="Earl A.M."/>
            <person name="Fox J.G."/>
        </authorList>
    </citation>
    <scope>NUCLEOTIDE SEQUENCE [LARGE SCALE GENOMIC DNA]</scope>
    <source>
        <strain evidence="2 3">ATCC 43879</strain>
    </source>
</reference>
<keyword evidence="3" id="KW-1185">Reference proteome</keyword>
<dbReference type="HOGENOM" id="CLU_1728832_0_0_7"/>
<gene>
    <name evidence="2" type="ORF">HRAG_00878</name>
</gene>
<dbReference type="RefSeq" id="WP_005218063.1">
    <property type="nucleotide sequence ID" value="NZ_KI392040.1"/>
</dbReference>
<dbReference type="AlphaFoldDB" id="C3XFN2"/>
<accession>C3XFN2</accession>
<name>C3XFN2_9HELI</name>
<evidence type="ECO:0000256" key="1">
    <source>
        <dbReference type="SAM" id="Coils"/>
    </source>
</evidence>
<sequence>MSNYKEKEIQKILRFSKLKHEDSYTSNDIKRVLKSCENIENKNNSINKDKELEWQEVSEISEFWQNQMIELLKKAENDHAELVRFYRQVVIKKRDDEIQELKEKIKKMIKIEQEQKTKIIGQNRKIIKLNRELESLKRTKNTDKLKGAENA</sequence>